<dbReference type="AlphaFoldDB" id="A0AAW7XFU6"/>
<evidence type="ECO:0000313" key="3">
    <source>
        <dbReference type="Proteomes" id="UP001169862"/>
    </source>
</evidence>
<protein>
    <submittedName>
        <fullName evidence="2">Uncharacterized protein</fullName>
    </submittedName>
</protein>
<reference evidence="2" key="1">
    <citation type="submission" date="2023-07" db="EMBL/GenBank/DDBJ databases">
        <title>Genome content predicts the carbon catabolic preferences of heterotrophic bacteria.</title>
        <authorList>
            <person name="Gralka M."/>
        </authorList>
    </citation>
    <scope>NUCLEOTIDE SEQUENCE</scope>
    <source>
        <strain evidence="2">I2M16</strain>
    </source>
</reference>
<dbReference type="Proteomes" id="UP001169862">
    <property type="component" value="Unassembled WGS sequence"/>
</dbReference>
<keyword evidence="1" id="KW-1133">Transmembrane helix</keyword>
<organism evidence="2 3">
    <name type="scientific">Neptunomonas phycophila</name>
    <dbReference type="NCBI Taxonomy" id="1572645"/>
    <lineage>
        <taxon>Bacteria</taxon>
        <taxon>Pseudomonadati</taxon>
        <taxon>Pseudomonadota</taxon>
        <taxon>Gammaproteobacteria</taxon>
        <taxon>Oceanospirillales</taxon>
        <taxon>Oceanospirillaceae</taxon>
        <taxon>Neptunomonas</taxon>
    </lineage>
</organism>
<evidence type="ECO:0000256" key="1">
    <source>
        <dbReference type="SAM" id="Phobius"/>
    </source>
</evidence>
<name>A0AAW7XFU6_9GAMM</name>
<dbReference type="EMBL" id="JAUOPG010000002">
    <property type="protein sequence ID" value="MDO6452596.1"/>
    <property type="molecule type" value="Genomic_DNA"/>
</dbReference>
<keyword evidence="1" id="KW-0472">Membrane</keyword>
<keyword evidence="1" id="KW-0812">Transmembrane</keyword>
<dbReference type="RefSeq" id="WP_303548635.1">
    <property type="nucleotide sequence ID" value="NZ_JAUOPG010000002.1"/>
</dbReference>
<proteinExistence type="predicted"/>
<gene>
    <name evidence="2" type="ORF">Q4490_03365</name>
</gene>
<feature type="transmembrane region" description="Helical" evidence="1">
    <location>
        <begin position="142"/>
        <end position="167"/>
    </location>
</feature>
<evidence type="ECO:0000313" key="2">
    <source>
        <dbReference type="EMBL" id="MDO6452596.1"/>
    </source>
</evidence>
<accession>A0AAW7XFU6</accession>
<sequence length="173" mass="19681">MKKKSFFSRFGLSNRQKKAEDLIERQIESGRELAAKIQNLKGKDQDKLDRSEWVPNESVITWKSNGRLLVSQLFGNPSEALKSWDQLWQEDPPSSPYDNDPVDPYLNRIQQINAHFEGLRKNPSLSRNPIERIQDQIKRHPVAGPIIAVALLLGSILAVARGVHWLWSLCCGG</sequence>
<comment type="caution">
    <text evidence="2">The sequence shown here is derived from an EMBL/GenBank/DDBJ whole genome shotgun (WGS) entry which is preliminary data.</text>
</comment>